<dbReference type="RefSeq" id="WP_312892010.1">
    <property type="nucleotide sequence ID" value="NZ_JACHJB010000003.1"/>
</dbReference>
<dbReference type="InterPro" id="IPR016040">
    <property type="entry name" value="NAD(P)-bd_dom"/>
</dbReference>
<dbReference type="PANTHER" id="PTHR43162:SF1">
    <property type="entry name" value="PRESTALK A DIFFERENTIATION PROTEIN A"/>
    <property type="match status" value="1"/>
</dbReference>
<feature type="domain" description="NAD(P)-binding" evidence="1">
    <location>
        <begin position="29"/>
        <end position="166"/>
    </location>
</feature>
<dbReference type="EMBL" id="JACHJB010000003">
    <property type="protein sequence ID" value="MBB6350168.1"/>
    <property type="molecule type" value="Genomic_DNA"/>
</dbReference>
<organism evidence="2 3">
    <name type="scientific">Nonomuraea muscovyensis</name>
    <dbReference type="NCBI Taxonomy" id="1124761"/>
    <lineage>
        <taxon>Bacteria</taxon>
        <taxon>Bacillati</taxon>
        <taxon>Actinomycetota</taxon>
        <taxon>Actinomycetes</taxon>
        <taxon>Streptosporangiales</taxon>
        <taxon>Streptosporangiaceae</taxon>
        <taxon>Nonomuraea</taxon>
    </lineage>
</organism>
<dbReference type="AlphaFoldDB" id="A0A7X0C8Q6"/>
<accession>A0A7X0C8Q6</accession>
<keyword evidence="3" id="KW-1185">Reference proteome</keyword>
<dbReference type="Proteomes" id="UP000583800">
    <property type="component" value="Unassembled WGS sequence"/>
</dbReference>
<evidence type="ECO:0000259" key="1">
    <source>
        <dbReference type="Pfam" id="PF13460"/>
    </source>
</evidence>
<dbReference type="InterPro" id="IPR051604">
    <property type="entry name" value="Ergot_Alk_Oxidoreductase"/>
</dbReference>
<dbReference type="PANTHER" id="PTHR43162">
    <property type="match status" value="1"/>
</dbReference>
<evidence type="ECO:0000313" key="3">
    <source>
        <dbReference type="Proteomes" id="UP000583800"/>
    </source>
</evidence>
<sequence>MDRFERDESEGVCLLTVVSPRKDEGNSPTGIVGRCLARQLLAVGRQVRVIAEPDQCGDWPATVEVVEGSITRPLECARAFDGVEAVFLAGARPSTVQDVLTLARDAAVRKIVLLSSHGPEYEEANPPETWFWLAIEQAVEGSGLAWTHIRPSAVMGAAVEGTYPATGSDWPDTVRADGVVREAFLDQGHYPFIHEEDLAAVATAALVGDRHTGTVLEAVGLPLSTRSRIRSIAAALGRDIDTVELAPHESRAIWRRLGWPDGAIDVTLYALEEYGARYAELVQWTLDQRPSVQDIVGRPLRTYDDWVRENIHVFR</sequence>
<gene>
    <name evidence="2" type="ORF">FHU36_006740</name>
</gene>
<reference evidence="2 3" key="1">
    <citation type="submission" date="2020-08" db="EMBL/GenBank/DDBJ databases">
        <title>Sequencing the genomes of 1000 actinobacteria strains.</title>
        <authorList>
            <person name="Klenk H.-P."/>
        </authorList>
    </citation>
    <scope>NUCLEOTIDE SEQUENCE [LARGE SCALE GENOMIC DNA]</scope>
    <source>
        <strain evidence="2 3">DSM 45913</strain>
    </source>
</reference>
<dbReference type="Pfam" id="PF13460">
    <property type="entry name" value="NAD_binding_10"/>
    <property type="match status" value="1"/>
</dbReference>
<evidence type="ECO:0000313" key="2">
    <source>
        <dbReference type="EMBL" id="MBB6350168.1"/>
    </source>
</evidence>
<proteinExistence type="predicted"/>
<dbReference type="Gene3D" id="3.40.50.720">
    <property type="entry name" value="NAD(P)-binding Rossmann-like Domain"/>
    <property type="match status" value="1"/>
</dbReference>
<name>A0A7X0C8Q6_9ACTN</name>
<comment type="caution">
    <text evidence="2">The sequence shown here is derived from an EMBL/GenBank/DDBJ whole genome shotgun (WGS) entry which is preliminary data.</text>
</comment>
<dbReference type="InterPro" id="IPR036291">
    <property type="entry name" value="NAD(P)-bd_dom_sf"/>
</dbReference>
<dbReference type="SUPFAM" id="SSF51735">
    <property type="entry name" value="NAD(P)-binding Rossmann-fold domains"/>
    <property type="match status" value="1"/>
</dbReference>
<protein>
    <submittedName>
        <fullName evidence="2">Uncharacterized protein YbjT (DUF2867 family)</fullName>
    </submittedName>
</protein>